<dbReference type="HAMAP" id="MF_00011">
    <property type="entry name" value="Adenylosucc_synth"/>
    <property type="match status" value="1"/>
</dbReference>
<keyword evidence="5 8" id="KW-0658">Purine biosynthesis</keyword>
<feature type="binding site" description="in other chain" evidence="8">
    <location>
        <position position="251"/>
    </location>
    <ligand>
        <name>IMP</name>
        <dbReference type="ChEBI" id="CHEBI:58053"/>
        <note>ligand shared between dimeric partners</note>
    </ligand>
</feature>
<dbReference type="CDD" id="cd03108">
    <property type="entry name" value="AdSS"/>
    <property type="match status" value="1"/>
</dbReference>
<dbReference type="InterPro" id="IPR001114">
    <property type="entry name" value="Adenylosuccinate_synthetase"/>
</dbReference>
<feature type="binding site" evidence="8">
    <location>
        <begin position="52"/>
        <end position="54"/>
    </location>
    <ligand>
        <name>GTP</name>
        <dbReference type="ChEBI" id="CHEBI:37565"/>
    </ligand>
</feature>
<feature type="binding site" description="in other chain" evidence="8">
    <location>
        <position position="141"/>
    </location>
    <ligand>
        <name>IMP</name>
        <dbReference type="ChEBI" id="CHEBI:58053"/>
        <note>ligand shared between dimeric partners</note>
    </ligand>
</feature>
<proteinExistence type="inferred from homology"/>
<dbReference type="SMART" id="SM00788">
    <property type="entry name" value="Adenylsucc_synt"/>
    <property type="match status" value="1"/>
</dbReference>
<comment type="cofactor">
    <cofactor evidence="8">
        <name>Mg(2+)</name>
        <dbReference type="ChEBI" id="CHEBI:18420"/>
    </cofactor>
    <text evidence="8">Binds 1 Mg(2+) ion per subunit.</text>
</comment>
<keyword evidence="3 8" id="KW-0479">Metal-binding</keyword>
<dbReference type="NCBIfam" id="TIGR00184">
    <property type="entry name" value="purA"/>
    <property type="match status" value="1"/>
</dbReference>
<feature type="binding site" evidence="8">
    <location>
        <begin position="311"/>
        <end position="317"/>
    </location>
    <ligand>
        <name>substrate</name>
    </ligand>
</feature>
<dbReference type="Pfam" id="PF00709">
    <property type="entry name" value="Adenylsucc_synt"/>
    <property type="match status" value="1"/>
</dbReference>
<accession>A0A7V4XT02</accession>
<dbReference type="EMBL" id="DTKL01000044">
    <property type="protein sequence ID" value="HGY94520.1"/>
    <property type="molecule type" value="Genomic_DNA"/>
</dbReference>
<feature type="binding site" evidence="8">
    <location>
        <begin position="425"/>
        <end position="427"/>
    </location>
    <ligand>
        <name>GTP</name>
        <dbReference type="ChEBI" id="CHEBI:37565"/>
    </ligand>
</feature>
<feature type="binding site" evidence="8">
    <location>
        <position position="25"/>
    </location>
    <ligand>
        <name>Mg(2+)</name>
        <dbReference type="ChEBI" id="CHEBI:18420"/>
    </ligand>
</feature>
<dbReference type="InterPro" id="IPR042109">
    <property type="entry name" value="Adenylosuccinate_synth_dom1"/>
</dbReference>
<gene>
    <name evidence="8" type="primary">purA</name>
    <name evidence="11" type="ORF">ENW50_07540</name>
</gene>
<evidence type="ECO:0000256" key="1">
    <source>
        <dbReference type="ARBA" id="ARBA00011738"/>
    </source>
</evidence>
<evidence type="ECO:0000256" key="10">
    <source>
        <dbReference type="RuleBase" id="RU000520"/>
    </source>
</evidence>
<dbReference type="InterPro" id="IPR042110">
    <property type="entry name" value="Adenylosuccinate_synth_dom2"/>
</dbReference>
<feature type="binding site" evidence="8">
    <location>
        <begin position="24"/>
        <end position="30"/>
    </location>
    <ligand>
        <name>GTP</name>
        <dbReference type="ChEBI" id="CHEBI:37565"/>
    </ligand>
</feature>
<sequence>MQERPGRDSKMRAKSAVVVGAQWGDEGKGKIVDVLSERFKVVARYAGGHNAGHTVIIGGQKFILQLVPCGVLRPDCRAVIGNGVVLDPLAFLKEVAKLRDLKVNVDEQLRISNRAQVILPYHRMIELAQESAPGRKKIGTTSRGIGPAYEDKMARNGLRVVDLLNRDLLKTHIENACGEKNAIAHALFGTEPLDPAQMYEEYAKAAEEIRPFVTDTGALLNQALRDGQSVMFEGAQGTMLDIDHGTYPYVTSSSATAGGASIGTGVGPTAIGTVIGVTKAYVTRVGEGPFPTELHDAAGEELRKRGMEFGAVTGRPRRCGWMDLPLLRYSNQVNGTEWLVVTKLDVLDTLAEIPVCIGYEIDGQKTDTMPADVRGIESIRPVYTKLKGWQQSTEGIRSFDELPQTAREYLRFLEAESGARIGMVSTGPDRDQTMYLPEFSEALAAFQSA</sequence>
<dbReference type="PANTHER" id="PTHR11846:SF0">
    <property type="entry name" value="ADENYLOSUCCINATE SYNTHETASE"/>
    <property type="match status" value="1"/>
</dbReference>
<feature type="binding site" description="in other chain" evidence="8">
    <location>
        <position position="236"/>
    </location>
    <ligand>
        <name>IMP</name>
        <dbReference type="ChEBI" id="CHEBI:58053"/>
        <note>ligand shared between dimeric partners</note>
    </ligand>
</feature>
<evidence type="ECO:0000256" key="6">
    <source>
        <dbReference type="ARBA" id="ARBA00022842"/>
    </source>
</evidence>
<evidence type="ECO:0000256" key="3">
    <source>
        <dbReference type="ARBA" id="ARBA00022723"/>
    </source>
</evidence>
<evidence type="ECO:0000313" key="11">
    <source>
        <dbReference type="EMBL" id="HGY94520.1"/>
    </source>
</evidence>
<dbReference type="Gene3D" id="3.40.440.10">
    <property type="entry name" value="Adenylosuccinate Synthetase, subunit A, domain 1"/>
    <property type="match status" value="1"/>
</dbReference>
<dbReference type="GO" id="GO:0044208">
    <property type="term" value="P:'de novo' AMP biosynthetic process"/>
    <property type="evidence" value="ECO:0007669"/>
    <property type="project" value="UniProtKB-UniRule"/>
</dbReference>
<feature type="active site" evidence="9">
    <location>
        <position position="152"/>
    </location>
</feature>
<keyword evidence="6 8" id="KW-0460">Magnesium</keyword>
<evidence type="ECO:0000256" key="2">
    <source>
        <dbReference type="ARBA" id="ARBA00022598"/>
    </source>
</evidence>
<dbReference type="PROSITE" id="PS01266">
    <property type="entry name" value="ADENYLOSUCCIN_SYN_1"/>
    <property type="match status" value="1"/>
</dbReference>
<feature type="binding site" description="in other chain" evidence="8">
    <location>
        <position position="315"/>
    </location>
    <ligand>
        <name>IMP</name>
        <dbReference type="ChEBI" id="CHEBI:58053"/>
        <note>ligand shared between dimeric partners</note>
    </ligand>
</feature>
<feature type="binding site" evidence="8">
    <location>
        <begin position="343"/>
        <end position="345"/>
    </location>
    <ligand>
        <name>GTP</name>
        <dbReference type="ChEBI" id="CHEBI:37565"/>
    </ligand>
</feature>
<comment type="caution">
    <text evidence="11">The sequence shown here is derived from an EMBL/GenBank/DDBJ whole genome shotgun (WGS) entry which is preliminary data.</text>
</comment>
<dbReference type="Gene3D" id="3.90.170.10">
    <property type="entry name" value="Adenylosuccinate Synthetase, subunit A, domain 3"/>
    <property type="match status" value="1"/>
</dbReference>
<comment type="function">
    <text evidence="8">Plays an important role in the de novo pathway of purine nucleotide biosynthesis. Catalyzes the first committed step in the biosynthesis of AMP from IMP.</text>
</comment>
<name>A0A7V4XT02_9BACT</name>
<dbReference type="GO" id="GO:0005525">
    <property type="term" value="F:GTP binding"/>
    <property type="evidence" value="ECO:0007669"/>
    <property type="project" value="UniProtKB-UniRule"/>
</dbReference>
<dbReference type="AlphaFoldDB" id="A0A7V4XT02"/>
<feature type="active site" description="Proton acceptor" evidence="8">
    <location>
        <position position="25"/>
    </location>
</feature>
<dbReference type="Gene3D" id="1.10.300.10">
    <property type="entry name" value="Adenylosuccinate Synthetase, subunit A, domain 2"/>
    <property type="match status" value="1"/>
</dbReference>
<keyword evidence="8" id="KW-0963">Cytoplasm</keyword>
<dbReference type="EC" id="6.3.4.4" evidence="8 10"/>
<keyword evidence="2 8" id="KW-0436">Ligase</keyword>
<dbReference type="GO" id="GO:0046040">
    <property type="term" value="P:IMP metabolic process"/>
    <property type="evidence" value="ECO:0007669"/>
    <property type="project" value="TreeGrafter"/>
</dbReference>
<keyword evidence="4 8" id="KW-0547">Nucleotide-binding</keyword>
<dbReference type="GO" id="GO:0004019">
    <property type="term" value="F:adenylosuccinate synthase activity"/>
    <property type="evidence" value="ECO:0007669"/>
    <property type="project" value="UniProtKB-UniRule"/>
</dbReference>
<dbReference type="InterPro" id="IPR033128">
    <property type="entry name" value="Adenylosuccin_syn_Lys_AS"/>
</dbReference>
<keyword evidence="7 8" id="KW-0342">GTP-binding</keyword>
<feature type="binding site" description="in other chain" evidence="8">
    <location>
        <begin position="25"/>
        <end position="28"/>
    </location>
    <ligand>
        <name>IMP</name>
        <dbReference type="ChEBI" id="CHEBI:58053"/>
        <note>ligand shared between dimeric partners</note>
    </ligand>
</feature>
<comment type="pathway">
    <text evidence="8 10">Purine metabolism; AMP biosynthesis via de novo pathway; AMP from IMP: step 1/2.</text>
</comment>
<comment type="similarity">
    <text evidence="8 10">Belongs to the adenylosuccinate synthetase family.</text>
</comment>
<dbReference type="GO" id="GO:0005737">
    <property type="term" value="C:cytoplasm"/>
    <property type="evidence" value="ECO:0007669"/>
    <property type="project" value="UniProtKB-SubCell"/>
</dbReference>
<organism evidence="11">
    <name type="scientific">Acidobacterium capsulatum</name>
    <dbReference type="NCBI Taxonomy" id="33075"/>
    <lineage>
        <taxon>Bacteria</taxon>
        <taxon>Pseudomonadati</taxon>
        <taxon>Acidobacteriota</taxon>
        <taxon>Terriglobia</taxon>
        <taxon>Terriglobales</taxon>
        <taxon>Acidobacteriaceae</taxon>
        <taxon>Acidobacterium</taxon>
    </lineage>
</organism>
<evidence type="ECO:0000256" key="9">
    <source>
        <dbReference type="PROSITE-ProRule" id="PRU10134"/>
    </source>
</evidence>
<dbReference type="PROSITE" id="PS00513">
    <property type="entry name" value="ADENYLOSUCCIN_SYN_2"/>
    <property type="match status" value="1"/>
</dbReference>
<evidence type="ECO:0000256" key="4">
    <source>
        <dbReference type="ARBA" id="ARBA00022741"/>
    </source>
</evidence>
<comment type="catalytic activity">
    <reaction evidence="8 10">
        <text>IMP + L-aspartate + GTP = N(6)-(1,2-dicarboxyethyl)-AMP + GDP + phosphate + 2 H(+)</text>
        <dbReference type="Rhea" id="RHEA:15753"/>
        <dbReference type="ChEBI" id="CHEBI:15378"/>
        <dbReference type="ChEBI" id="CHEBI:29991"/>
        <dbReference type="ChEBI" id="CHEBI:37565"/>
        <dbReference type="ChEBI" id="CHEBI:43474"/>
        <dbReference type="ChEBI" id="CHEBI:57567"/>
        <dbReference type="ChEBI" id="CHEBI:58053"/>
        <dbReference type="ChEBI" id="CHEBI:58189"/>
        <dbReference type="EC" id="6.3.4.4"/>
    </reaction>
</comment>
<evidence type="ECO:0000256" key="5">
    <source>
        <dbReference type="ARBA" id="ARBA00022755"/>
    </source>
</evidence>
<dbReference type="InterPro" id="IPR042111">
    <property type="entry name" value="Adenylosuccinate_synth_dom3"/>
</dbReference>
<feature type="binding site" evidence="8">
    <location>
        <position position="52"/>
    </location>
    <ligand>
        <name>Mg(2+)</name>
        <dbReference type="ChEBI" id="CHEBI:18420"/>
    </ligand>
</feature>
<feature type="binding site" description="in other chain" evidence="8">
    <location>
        <begin position="50"/>
        <end position="53"/>
    </location>
    <ligand>
        <name>IMP</name>
        <dbReference type="ChEBI" id="CHEBI:58053"/>
        <note>ligand shared between dimeric partners</note>
    </ligand>
</feature>
<feature type="binding site" evidence="8">
    <location>
        <position position="317"/>
    </location>
    <ligand>
        <name>GTP</name>
        <dbReference type="ChEBI" id="CHEBI:37565"/>
    </ligand>
</feature>
<comment type="subcellular location">
    <subcellularLocation>
        <location evidence="8">Cytoplasm</location>
    </subcellularLocation>
</comment>
<evidence type="ECO:0000256" key="8">
    <source>
        <dbReference type="HAMAP-Rule" id="MF_00011"/>
    </source>
</evidence>
<feature type="binding site" evidence="8">
    <location>
        <position position="155"/>
    </location>
    <ligand>
        <name>IMP</name>
        <dbReference type="ChEBI" id="CHEBI:58053"/>
        <note>ligand shared between dimeric partners</note>
    </ligand>
</feature>
<dbReference type="FunFam" id="1.10.300.10:FF:000001">
    <property type="entry name" value="Adenylosuccinate synthetase"/>
    <property type="match status" value="1"/>
</dbReference>
<dbReference type="PANTHER" id="PTHR11846">
    <property type="entry name" value="ADENYLOSUCCINATE SYNTHETASE"/>
    <property type="match status" value="1"/>
</dbReference>
<dbReference type="GO" id="GO:0000287">
    <property type="term" value="F:magnesium ion binding"/>
    <property type="evidence" value="ECO:0007669"/>
    <property type="project" value="UniProtKB-UniRule"/>
</dbReference>
<dbReference type="NCBIfam" id="NF002223">
    <property type="entry name" value="PRK01117.1"/>
    <property type="match status" value="1"/>
</dbReference>
<reference evidence="11" key="1">
    <citation type="journal article" date="2020" name="mSystems">
        <title>Genome- and Community-Level Interaction Insights into Carbon Utilization and Element Cycling Functions of Hydrothermarchaeota in Hydrothermal Sediment.</title>
        <authorList>
            <person name="Zhou Z."/>
            <person name="Liu Y."/>
            <person name="Xu W."/>
            <person name="Pan J."/>
            <person name="Luo Z.H."/>
            <person name="Li M."/>
        </authorList>
    </citation>
    <scope>NUCLEOTIDE SEQUENCE [LARGE SCALE GENOMIC DNA]</scope>
    <source>
        <strain evidence="11">SpSt-855</strain>
    </source>
</reference>
<protein>
    <recommendedName>
        <fullName evidence="8 10">Adenylosuccinate synthetase</fullName>
        <shortName evidence="8">AMPSase</shortName>
        <shortName evidence="8">AdSS</shortName>
        <ecNumber evidence="8 10">6.3.4.4</ecNumber>
    </recommendedName>
    <alternativeName>
        <fullName evidence="8">IMP--aspartate ligase</fullName>
    </alternativeName>
</protein>
<comment type="subunit">
    <text evidence="1 8">Homodimer.</text>
</comment>
<dbReference type="SUPFAM" id="SSF52540">
    <property type="entry name" value="P-loop containing nucleoside triphosphate hydrolases"/>
    <property type="match status" value="1"/>
</dbReference>
<feature type="active site" description="Proton donor" evidence="8">
    <location>
        <position position="53"/>
    </location>
</feature>
<dbReference type="InterPro" id="IPR027417">
    <property type="entry name" value="P-loop_NTPase"/>
</dbReference>
<evidence type="ECO:0000256" key="7">
    <source>
        <dbReference type="ARBA" id="ARBA00023134"/>
    </source>
</evidence>
<dbReference type="FunFam" id="3.90.170.10:FF:000001">
    <property type="entry name" value="Adenylosuccinate synthetase"/>
    <property type="match status" value="1"/>
</dbReference>
<dbReference type="UniPathway" id="UPA00075">
    <property type="reaction ID" value="UER00335"/>
</dbReference>
<dbReference type="InterPro" id="IPR018220">
    <property type="entry name" value="Adenylosuccin_syn_GTP-bd"/>
</dbReference>